<feature type="compositionally biased region" description="Basic and acidic residues" evidence="1">
    <location>
        <begin position="187"/>
        <end position="201"/>
    </location>
</feature>
<reference evidence="3 4" key="1">
    <citation type="submission" date="2019-07" db="EMBL/GenBank/DDBJ databases">
        <authorList>
            <person name="Cremers G."/>
        </authorList>
    </citation>
    <scope>NUCLEOTIDE SEQUENCE [LARGE SCALE GENOMIC DNA]</scope>
</reference>
<keyword evidence="2" id="KW-0472">Membrane</keyword>
<dbReference type="Proteomes" id="UP000334340">
    <property type="component" value="Unassembled WGS sequence"/>
</dbReference>
<feature type="transmembrane region" description="Helical" evidence="2">
    <location>
        <begin position="81"/>
        <end position="99"/>
    </location>
</feature>
<feature type="transmembrane region" description="Helical" evidence="2">
    <location>
        <begin position="111"/>
        <end position="129"/>
    </location>
</feature>
<keyword evidence="2" id="KW-0812">Transmembrane</keyword>
<keyword evidence="2" id="KW-1133">Transmembrane helix</keyword>
<evidence type="ECO:0000313" key="4">
    <source>
        <dbReference type="Proteomes" id="UP000334340"/>
    </source>
</evidence>
<keyword evidence="4" id="KW-1185">Reference proteome</keyword>
<evidence type="ECO:0000256" key="1">
    <source>
        <dbReference type="SAM" id="MobiDB-lite"/>
    </source>
</evidence>
<proteinExistence type="predicted"/>
<protein>
    <submittedName>
        <fullName evidence="3">Uncharacterized protein</fullName>
    </submittedName>
</protein>
<feature type="region of interest" description="Disordered" evidence="1">
    <location>
        <begin position="186"/>
        <end position="207"/>
    </location>
</feature>
<dbReference type="EMBL" id="CABIKM010000031">
    <property type="protein sequence ID" value="VUZ85688.1"/>
    <property type="molecule type" value="Genomic_DNA"/>
</dbReference>
<sequence>MLPSTRDLLAFAGRFLLVFFLLLPLWFVVTPAYNRLLASSANIVLPLAENPRIHTLAGWKHNIVIVRSDTPVAAGMKIQGFTGYLTHFNLILMSALVLASRRIEWRRRCTILAIALGLLFLVHVLYLVIGVKFFQQPELEALQDSAGRLVVWGTNFYLSMASQLLPVVIWMALYRIELPIFGQQPEAKAEPVADDAQEKPERKRKRK</sequence>
<name>A0A564ZM99_9BACT</name>
<feature type="transmembrane region" description="Helical" evidence="2">
    <location>
        <begin position="149"/>
        <end position="173"/>
    </location>
</feature>
<organism evidence="3 4">
    <name type="scientific">Candidatus Methylomirabilis lanthanidiphila</name>
    <dbReference type="NCBI Taxonomy" id="2211376"/>
    <lineage>
        <taxon>Bacteria</taxon>
        <taxon>Candidatus Methylomirabilota</taxon>
        <taxon>Candidatus Methylomirabilia</taxon>
        <taxon>Candidatus Methylomirabilales</taxon>
        <taxon>Candidatus Methylomirabilaceae</taxon>
        <taxon>Candidatus Methylomirabilis</taxon>
    </lineage>
</organism>
<evidence type="ECO:0000313" key="3">
    <source>
        <dbReference type="EMBL" id="VUZ85688.1"/>
    </source>
</evidence>
<accession>A0A564ZM99</accession>
<dbReference type="AlphaFoldDB" id="A0A564ZM99"/>
<feature type="transmembrane region" description="Helical" evidence="2">
    <location>
        <begin position="7"/>
        <end position="29"/>
    </location>
</feature>
<gene>
    <name evidence="3" type="ORF">MELA_02073</name>
</gene>
<evidence type="ECO:0000256" key="2">
    <source>
        <dbReference type="SAM" id="Phobius"/>
    </source>
</evidence>